<dbReference type="RefSeq" id="WP_164210820.1">
    <property type="nucleotide sequence ID" value="NZ_JAAGSC010000039.1"/>
</dbReference>
<dbReference type="NCBIfam" id="NF006599">
    <property type="entry name" value="PRK09136.1"/>
    <property type="match status" value="1"/>
</dbReference>
<evidence type="ECO:0000256" key="1">
    <source>
        <dbReference type="ARBA" id="ARBA00022676"/>
    </source>
</evidence>
<keyword evidence="6" id="KW-1185">Reference proteome</keyword>
<dbReference type="AlphaFoldDB" id="A0A845V2F4"/>
<feature type="binding site" evidence="3">
    <location>
        <position position="11"/>
    </location>
    <ligand>
        <name>phosphate</name>
        <dbReference type="ChEBI" id="CHEBI:43474"/>
    </ligand>
</feature>
<protein>
    <recommendedName>
        <fullName evidence="3">Probable S-methyl-5'-thioinosine phosphorylase</fullName>
        <ecNumber evidence="3">2.4.2.44</ecNumber>
    </recommendedName>
    <alternativeName>
        <fullName evidence="3">5'-methylthioinosine phosphorylase</fullName>
        <shortName evidence="3">MTI phosphorylase</shortName>
        <shortName evidence="3">MTIP</shortName>
    </alternativeName>
</protein>
<comment type="pathway">
    <text evidence="3">Purine metabolism; purine nucleoside salvage.</text>
</comment>
<sequence length="247" mass="25813">MNQTLGIIAGSGALDLFDILEARSLETPWGMPSAPPARVSLGPGDAWMLARHGRPHRIPPHRVDYRANIAAMAELGVTQIVALNAVGSIDPALRPGALVVPDQLIDYTWGRAHSFSDSAEERLEHIEFAEPFSAAVREMLITAAARADVAIHDGGCYGVTQGPRLETAAEIRRLAGDGCTLVGMTAMPEASLAREAGVAYASLCVVANPAAGLAEVPISVEEIHAVLAAAMNRVGALLGALGHEYGS</sequence>
<gene>
    <name evidence="5" type="ORF">G3I74_06825</name>
</gene>
<organism evidence="5 6">
    <name type="scientific">Wenzhouxiangella limi</name>
    <dbReference type="NCBI Taxonomy" id="2707351"/>
    <lineage>
        <taxon>Bacteria</taxon>
        <taxon>Pseudomonadati</taxon>
        <taxon>Pseudomonadota</taxon>
        <taxon>Gammaproteobacteria</taxon>
        <taxon>Chromatiales</taxon>
        <taxon>Wenzhouxiangellaceae</taxon>
        <taxon>Wenzhouxiangella</taxon>
    </lineage>
</organism>
<dbReference type="SUPFAM" id="SSF53167">
    <property type="entry name" value="Purine and uridine phosphorylases"/>
    <property type="match status" value="1"/>
</dbReference>
<keyword evidence="2 3" id="KW-0808">Transferase</keyword>
<evidence type="ECO:0000259" key="4">
    <source>
        <dbReference type="Pfam" id="PF01048"/>
    </source>
</evidence>
<evidence type="ECO:0000256" key="2">
    <source>
        <dbReference type="ARBA" id="ARBA00022679"/>
    </source>
</evidence>
<dbReference type="UniPathway" id="UPA00606"/>
<proteinExistence type="inferred from homology"/>
<dbReference type="GO" id="GO:0006166">
    <property type="term" value="P:purine ribonucleoside salvage"/>
    <property type="evidence" value="ECO:0007669"/>
    <property type="project" value="UniProtKB-UniRule"/>
</dbReference>
<dbReference type="GO" id="GO:0017061">
    <property type="term" value="F:S-methyl-5-thioadenosine phosphorylase activity"/>
    <property type="evidence" value="ECO:0007669"/>
    <property type="project" value="InterPro"/>
</dbReference>
<comment type="function">
    <text evidence="3">Catalyzes the reversible phosphorylation of S-methyl-5'-thioinosine (MTI) to hypoxanthine and 5-methylthioribose-1-phosphate. Involved in the breakdown of S-methyl-5'-thioadenosine (MTA), a major by-product of polyamine biosynthesis. Catabolism of (MTA) occurs via deamination to MTI and phosphorolysis to hypoxanthine.</text>
</comment>
<dbReference type="GO" id="GO:0005829">
    <property type="term" value="C:cytosol"/>
    <property type="evidence" value="ECO:0007669"/>
    <property type="project" value="TreeGrafter"/>
</dbReference>
<feature type="binding site" evidence="3">
    <location>
        <begin position="208"/>
        <end position="210"/>
    </location>
    <ligand>
        <name>substrate</name>
    </ligand>
</feature>
<dbReference type="HAMAP" id="MF_01963">
    <property type="entry name" value="MTAP"/>
    <property type="match status" value="1"/>
</dbReference>
<comment type="subunit">
    <text evidence="3">Homotrimer.</text>
</comment>
<dbReference type="EMBL" id="JAAGSC010000039">
    <property type="protein sequence ID" value="NDY95436.1"/>
    <property type="molecule type" value="Genomic_DNA"/>
</dbReference>
<feature type="domain" description="Nucleoside phosphorylase" evidence="4">
    <location>
        <begin position="5"/>
        <end position="239"/>
    </location>
</feature>
<dbReference type="InterPro" id="IPR000845">
    <property type="entry name" value="Nucleoside_phosphorylase_d"/>
</dbReference>
<comment type="similarity">
    <text evidence="3">Belongs to the PNP/MTAP phosphorylase family. MTAP subfamily.</text>
</comment>
<dbReference type="InterPro" id="IPR010044">
    <property type="entry name" value="MTAP"/>
</dbReference>
<reference evidence="5 6" key="1">
    <citation type="submission" date="2020-02" db="EMBL/GenBank/DDBJ databases">
        <authorList>
            <person name="Zhang X.-Y."/>
        </authorList>
    </citation>
    <scope>NUCLEOTIDE SEQUENCE [LARGE SCALE GENOMIC DNA]</scope>
    <source>
        <strain evidence="5 6">C33</strain>
    </source>
</reference>
<evidence type="ECO:0000313" key="5">
    <source>
        <dbReference type="EMBL" id="NDY95436.1"/>
    </source>
</evidence>
<dbReference type="CDD" id="cd09010">
    <property type="entry name" value="MTAP_SsMTAPII_like_MTIP"/>
    <property type="match status" value="1"/>
</dbReference>
<keyword evidence="3" id="KW-0660">Purine salvage</keyword>
<feature type="site" description="Important for substrate specificity" evidence="3">
    <location>
        <position position="166"/>
    </location>
</feature>
<feature type="site" description="Important for substrate specificity" evidence="3">
    <location>
        <position position="220"/>
    </location>
</feature>
<dbReference type="InterPro" id="IPR018099">
    <property type="entry name" value="Purine_phosphorylase-2_CS"/>
</dbReference>
<dbReference type="Proteomes" id="UP000484885">
    <property type="component" value="Unassembled WGS sequence"/>
</dbReference>
<dbReference type="Gene3D" id="3.40.50.1580">
    <property type="entry name" value="Nucleoside phosphorylase domain"/>
    <property type="match status" value="1"/>
</dbReference>
<dbReference type="GO" id="GO:0019509">
    <property type="term" value="P:L-methionine salvage from methylthioadenosine"/>
    <property type="evidence" value="ECO:0007669"/>
    <property type="project" value="TreeGrafter"/>
</dbReference>
<comment type="caution">
    <text evidence="3">Lacks conserved residue(s) required for the propagation of feature annotation.</text>
</comment>
<keyword evidence="1 3" id="KW-0328">Glycosyltransferase</keyword>
<comment type="caution">
    <text evidence="5">The sequence shown here is derived from an EMBL/GenBank/DDBJ whole genome shotgun (WGS) entry which is preliminary data.</text>
</comment>
<dbReference type="PANTHER" id="PTHR42679">
    <property type="entry name" value="S-METHYL-5'-THIOADENOSINE PHOSPHORYLASE"/>
    <property type="match status" value="1"/>
</dbReference>
<comment type="miscellaneous">
    <text evidence="3">Although this enzyme belongs to the family of MTA phosphorylases based on sequence homology, it has been shown that conserved amino acid substitutions in the substrate binding pocket convert the substrate specificity of this enzyme from 6-aminopurines to 6-oxopurines.</text>
</comment>
<name>A0A845V2F4_9GAMM</name>
<comment type="catalytic activity">
    <reaction evidence="3">
        <text>S-methyl-5'-thioinosine + phosphate = 5-(methylsulfanyl)-alpha-D-ribose 1-phosphate + hypoxanthine</text>
        <dbReference type="Rhea" id="RHEA:30643"/>
        <dbReference type="ChEBI" id="CHEBI:17368"/>
        <dbReference type="ChEBI" id="CHEBI:43474"/>
        <dbReference type="ChEBI" id="CHEBI:48595"/>
        <dbReference type="ChEBI" id="CHEBI:58533"/>
        <dbReference type="EC" id="2.4.2.44"/>
    </reaction>
</comment>
<feature type="binding site" evidence="3">
    <location>
        <begin position="51"/>
        <end position="52"/>
    </location>
    <ligand>
        <name>phosphate</name>
        <dbReference type="ChEBI" id="CHEBI:43474"/>
    </ligand>
</feature>
<dbReference type="InterPro" id="IPR035994">
    <property type="entry name" value="Nucleoside_phosphorylase_sf"/>
</dbReference>
<dbReference type="PROSITE" id="PS01240">
    <property type="entry name" value="PNP_MTAP_2"/>
    <property type="match status" value="1"/>
</dbReference>
<feature type="binding site" evidence="3">
    <location>
        <position position="185"/>
    </location>
    <ligand>
        <name>phosphate</name>
        <dbReference type="ChEBI" id="CHEBI:43474"/>
    </ligand>
</feature>
<feature type="binding site" evidence="3">
    <location>
        <position position="184"/>
    </location>
    <ligand>
        <name>substrate</name>
    </ligand>
</feature>
<evidence type="ECO:0000313" key="6">
    <source>
        <dbReference type="Proteomes" id="UP000484885"/>
    </source>
</evidence>
<accession>A0A845V2F4</accession>
<dbReference type="Pfam" id="PF01048">
    <property type="entry name" value="PNP_UDP_1"/>
    <property type="match status" value="1"/>
</dbReference>
<dbReference type="PANTHER" id="PTHR42679:SF2">
    <property type="entry name" value="S-METHYL-5'-THIOADENOSINE PHOSPHORYLASE"/>
    <property type="match status" value="1"/>
</dbReference>
<evidence type="ECO:0000256" key="3">
    <source>
        <dbReference type="HAMAP-Rule" id="MF_01963"/>
    </source>
</evidence>
<dbReference type="EC" id="2.4.2.44" evidence="3"/>